<dbReference type="InterPro" id="IPR036961">
    <property type="entry name" value="Kinesin_motor_dom_sf"/>
</dbReference>
<evidence type="ECO:0000313" key="5">
    <source>
        <dbReference type="Proteomes" id="UP001054945"/>
    </source>
</evidence>
<proteinExistence type="predicted"/>
<dbReference type="EMBL" id="BPLR01018899">
    <property type="protein sequence ID" value="GIZ03079.1"/>
    <property type="molecule type" value="Genomic_DNA"/>
</dbReference>
<protein>
    <submittedName>
        <fullName evidence="4">Uncharacterized protein</fullName>
    </submittedName>
</protein>
<keyword evidence="3" id="KW-0812">Transmembrane</keyword>
<dbReference type="GO" id="GO:0005524">
    <property type="term" value="F:ATP binding"/>
    <property type="evidence" value="ECO:0007669"/>
    <property type="project" value="UniProtKB-KW"/>
</dbReference>
<keyword evidence="1" id="KW-0547">Nucleotide-binding</keyword>
<keyword evidence="5" id="KW-1185">Reference proteome</keyword>
<dbReference type="InterPro" id="IPR027417">
    <property type="entry name" value="P-loop_NTPase"/>
</dbReference>
<accession>A0AAV4Y831</accession>
<evidence type="ECO:0000256" key="1">
    <source>
        <dbReference type="ARBA" id="ARBA00022741"/>
    </source>
</evidence>
<comment type="caution">
    <text evidence="4">The sequence shown here is derived from an EMBL/GenBank/DDBJ whole genome shotgun (WGS) entry which is preliminary data.</text>
</comment>
<keyword evidence="2" id="KW-0067">ATP-binding</keyword>
<dbReference type="Gene3D" id="3.40.850.10">
    <property type="entry name" value="Kinesin motor domain"/>
    <property type="match status" value="1"/>
</dbReference>
<gene>
    <name evidence="4" type="ORF">CEXT_101931</name>
</gene>
<organism evidence="4 5">
    <name type="scientific">Caerostris extrusa</name>
    <name type="common">Bark spider</name>
    <name type="synonym">Caerostris bankana</name>
    <dbReference type="NCBI Taxonomy" id="172846"/>
    <lineage>
        <taxon>Eukaryota</taxon>
        <taxon>Metazoa</taxon>
        <taxon>Ecdysozoa</taxon>
        <taxon>Arthropoda</taxon>
        <taxon>Chelicerata</taxon>
        <taxon>Arachnida</taxon>
        <taxon>Araneae</taxon>
        <taxon>Araneomorphae</taxon>
        <taxon>Entelegynae</taxon>
        <taxon>Araneoidea</taxon>
        <taxon>Araneidae</taxon>
        <taxon>Caerostris</taxon>
    </lineage>
</organism>
<feature type="transmembrane region" description="Helical" evidence="3">
    <location>
        <begin position="51"/>
        <end position="70"/>
    </location>
</feature>
<evidence type="ECO:0000256" key="3">
    <source>
        <dbReference type="SAM" id="Phobius"/>
    </source>
</evidence>
<evidence type="ECO:0000256" key="2">
    <source>
        <dbReference type="ARBA" id="ARBA00022840"/>
    </source>
</evidence>
<evidence type="ECO:0000313" key="4">
    <source>
        <dbReference type="EMBL" id="GIZ03079.1"/>
    </source>
</evidence>
<name>A0AAV4Y831_CAEEX</name>
<keyword evidence="3" id="KW-0472">Membrane</keyword>
<dbReference type="AlphaFoldDB" id="A0AAV4Y831"/>
<keyword evidence="3" id="KW-1133">Transmembrane helix</keyword>
<dbReference type="Proteomes" id="UP001054945">
    <property type="component" value="Unassembled WGS sequence"/>
</dbReference>
<sequence length="128" mass="14650">MAFLVSNFCDDGNFGGGCLPEDGVPDMTVISDIDEKGINTNLKTRYKRDHIYVSFSLFWFLFIHVTTHFAEDPYSDKISYKIRSLIRRSLFATPNILKISNILYSHGKKQRNSKPNIFILKPFPVGKA</sequence>
<reference evidence="4 5" key="1">
    <citation type="submission" date="2021-06" db="EMBL/GenBank/DDBJ databases">
        <title>Caerostris extrusa draft genome.</title>
        <authorList>
            <person name="Kono N."/>
            <person name="Arakawa K."/>
        </authorList>
    </citation>
    <scope>NUCLEOTIDE SEQUENCE [LARGE SCALE GENOMIC DNA]</scope>
</reference>
<dbReference type="SUPFAM" id="SSF52540">
    <property type="entry name" value="P-loop containing nucleoside triphosphate hydrolases"/>
    <property type="match status" value="1"/>
</dbReference>